<dbReference type="AlphaFoldDB" id="A0A4V2GB58"/>
<gene>
    <name evidence="1" type="ORF">EV379_3236</name>
</gene>
<dbReference type="Proteomes" id="UP000291483">
    <property type="component" value="Unassembled WGS sequence"/>
</dbReference>
<dbReference type="PANTHER" id="PTHR12475:SF4">
    <property type="entry name" value="PROTEIN THEM6"/>
    <property type="match status" value="1"/>
</dbReference>
<dbReference type="InterPro" id="IPR029069">
    <property type="entry name" value="HotDog_dom_sf"/>
</dbReference>
<comment type="caution">
    <text evidence="1">The sequence shown here is derived from an EMBL/GenBank/DDBJ whole genome shotgun (WGS) entry which is preliminary data.</text>
</comment>
<dbReference type="Gene3D" id="3.10.129.10">
    <property type="entry name" value="Hotdog Thioesterase"/>
    <property type="match status" value="1"/>
</dbReference>
<organism evidence="1 2">
    <name type="scientific">Microterricola gilva</name>
    <dbReference type="NCBI Taxonomy" id="393267"/>
    <lineage>
        <taxon>Bacteria</taxon>
        <taxon>Bacillati</taxon>
        <taxon>Actinomycetota</taxon>
        <taxon>Actinomycetes</taxon>
        <taxon>Micrococcales</taxon>
        <taxon>Microbacteriaceae</taxon>
        <taxon>Microterricola</taxon>
    </lineage>
</organism>
<dbReference type="InterPro" id="IPR051490">
    <property type="entry name" value="THEM6_lcsJ_thioesterase"/>
</dbReference>
<protein>
    <submittedName>
        <fullName evidence="1">Thioesterase superfamily protein</fullName>
    </submittedName>
</protein>
<accession>A0A4V2GB58</accession>
<sequence length="186" mass="21333">MFFRTMLHLLVFSRRKPRLGHYDVASTNFVVLPTDQDILNHMNNGVYLSIMDVARFDMLVRNGVWAIFKERGWYTVVVSETISFRKSLELWQRFTVESRILGFDEKAVYVEHRAVRPDADGNPEIYAQAFIRGRFLKKSGGTVPMDELLEAVGEVPEGIEVPDWLLSWATDVALPPTRAEAPSVWS</sequence>
<proteinExistence type="predicted"/>
<evidence type="ECO:0000313" key="1">
    <source>
        <dbReference type="EMBL" id="RZU66866.1"/>
    </source>
</evidence>
<dbReference type="EMBL" id="SHLC01000001">
    <property type="protein sequence ID" value="RZU66866.1"/>
    <property type="molecule type" value="Genomic_DNA"/>
</dbReference>
<dbReference type="Pfam" id="PF13279">
    <property type="entry name" value="4HBT_2"/>
    <property type="match status" value="1"/>
</dbReference>
<reference evidence="1 2" key="1">
    <citation type="submission" date="2019-02" db="EMBL/GenBank/DDBJ databases">
        <title>Sequencing the genomes of 1000 actinobacteria strains.</title>
        <authorList>
            <person name="Klenk H.-P."/>
        </authorList>
    </citation>
    <scope>NUCLEOTIDE SEQUENCE [LARGE SCALE GENOMIC DNA]</scope>
    <source>
        <strain evidence="1 2">DSM 18319</strain>
    </source>
</reference>
<dbReference type="CDD" id="cd00586">
    <property type="entry name" value="4HBT"/>
    <property type="match status" value="1"/>
</dbReference>
<name>A0A4V2GB58_9MICO</name>
<dbReference type="PANTHER" id="PTHR12475">
    <property type="match status" value="1"/>
</dbReference>
<keyword evidence="2" id="KW-1185">Reference proteome</keyword>
<evidence type="ECO:0000313" key="2">
    <source>
        <dbReference type="Proteomes" id="UP000291483"/>
    </source>
</evidence>
<dbReference type="SUPFAM" id="SSF54637">
    <property type="entry name" value="Thioesterase/thiol ester dehydrase-isomerase"/>
    <property type="match status" value="1"/>
</dbReference>